<feature type="domain" description="GFO/IDH/MocA-like oxidoreductase" evidence="3">
    <location>
        <begin position="131"/>
        <end position="286"/>
    </location>
</feature>
<dbReference type="EMBL" id="JBHGPK010000006">
    <property type="protein sequence ID" value="MFC2251327.1"/>
    <property type="molecule type" value="Genomic_DNA"/>
</dbReference>
<dbReference type="InterPro" id="IPR055170">
    <property type="entry name" value="GFO_IDH_MocA-like_dom"/>
</dbReference>
<proteinExistence type="predicted"/>
<dbReference type="InterPro" id="IPR036291">
    <property type="entry name" value="NAD(P)-bd_dom_sf"/>
</dbReference>
<dbReference type="InterPro" id="IPR000683">
    <property type="entry name" value="Gfo/Idh/MocA-like_OxRdtase_N"/>
</dbReference>
<dbReference type="PANTHER" id="PTHR43377:SF2">
    <property type="entry name" value="BINDING ROSSMANN FOLD OXIDOREDUCTASE, PUTATIVE (AFU_ORTHOLOGUE AFUA_4G00560)-RELATED"/>
    <property type="match status" value="1"/>
</dbReference>
<evidence type="ECO:0000259" key="3">
    <source>
        <dbReference type="Pfam" id="PF22725"/>
    </source>
</evidence>
<dbReference type="Proteomes" id="UP001595190">
    <property type="component" value="Unassembled WGS sequence"/>
</dbReference>
<feature type="domain" description="Gfo/Idh/MocA-like oxidoreductase N-terminal" evidence="2">
    <location>
        <begin position="1"/>
        <end position="121"/>
    </location>
</feature>
<gene>
    <name evidence="4" type="ORF">ACETRX_16980</name>
</gene>
<dbReference type="Gene3D" id="3.30.360.10">
    <property type="entry name" value="Dihydrodipicolinate Reductase, domain 2"/>
    <property type="match status" value="1"/>
</dbReference>
<dbReference type="SUPFAM" id="SSF55347">
    <property type="entry name" value="Glyceraldehyde-3-phosphate dehydrogenase-like, C-terminal domain"/>
    <property type="match status" value="1"/>
</dbReference>
<keyword evidence="1" id="KW-1133">Transmembrane helix</keyword>
<accession>A0ABV6ZGR6</accession>
<comment type="caution">
    <text evidence="4">The sequence shown here is derived from an EMBL/GenBank/DDBJ whole genome shotgun (WGS) entry which is preliminary data.</text>
</comment>
<dbReference type="RefSeq" id="WP_394311798.1">
    <property type="nucleotide sequence ID" value="NZ_JBHGPK010000006.1"/>
</dbReference>
<protein>
    <submittedName>
        <fullName evidence="4">Gfo/Idh/MocA family protein</fullName>
    </submittedName>
</protein>
<evidence type="ECO:0000256" key="1">
    <source>
        <dbReference type="SAM" id="Phobius"/>
    </source>
</evidence>
<name>A0ABV6ZGR6_9HYPH</name>
<dbReference type="Gene3D" id="3.40.50.720">
    <property type="entry name" value="NAD(P)-binding Rossmann-like Domain"/>
    <property type="match status" value="1"/>
</dbReference>
<dbReference type="SUPFAM" id="SSF51735">
    <property type="entry name" value="NAD(P)-binding Rossmann-fold domains"/>
    <property type="match status" value="1"/>
</dbReference>
<evidence type="ECO:0000259" key="2">
    <source>
        <dbReference type="Pfam" id="PF01408"/>
    </source>
</evidence>
<keyword evidence="1" id="KW-0812">Transmembrane</keyword>
<evidence type="ECO:0000313" key="4">
    <source>
        <dbReference type="EMBL" id="MFC2251327.1"/>
    </source>
</evidence>
<sequence length="383" mass="42355">MKVGIIGLGYRMGYLARIFSLMVPGFTVVGYVDPAPAGLGYMKEHGIEAGRVHDSPEALLTAEKLDLLMVGSPNAMHLGHIQAGLEHGVKVFAEKPVVTSQEDTFKLLELLRIHGTDSVMVGLVLRYASLYRDLTRMRDEGVLGDIVSIEASEHLAPYHGAFFMRDWRRYQHYSGGFMLEKCCHDIDLYQGLVGSRPVRVASFGGRRTFLPGNAPTAVGINDMEVYHRKPSGWLSTDKVFDSDADIIDFQVAIVEFENGVALNFHTNINVPDQFRRFCVIGSKGMAEGDFVRNYFRVHDARTSQKLIDKSYEVTELSAHYGADEQMAADIGKHLIDGAPLPVSVVDALAAGLTAIKMDEARASRAVLDLTDSWRRFDEALTGE</sequence>
<dbReference type="Pfam" id="PF22725">
    <property type="entry name" value="GFO_IDH_MocA_C3"/>
    <property type="match status" value="1"/>
</dbReference>
<dbReference type="PANTHER" id="PTHR43377">
    <property type="entry name" value="BILIVERDIN REDUCTASE A"/>
    <property type="match status" value="1"/>
</dbReference>
<organism evidence="4 5">
    <name type="scientific">Labrys neptuniae</name>
    <dbReference type="NCBI Taxonomy" id="376174"/>
    <lineage>
        <taxon>Bacteria</taxon>
        <taxon>Pseudomonadati</taxon>
        <taxon>Pseudomonadota</taxon>
        <taxon>Alphaproteobacteria</taxon>
        <taxon>Hyphomicrobiales</taxon>
        <taxon>Xanthobacteraceae</taxon>
        <taxon>Labrys</taxon>
    </lineage>
</organism>
<keyword evidence="1" id="KW-0472">Membrane</keyword>
<dbReference type="InterPro" id="IPR051450">
    <property type="entry name" value="Gfo/Idh/MocA_Oxidoreductases"/>
</dbReference>
<reference evidence="4 5" key="1">
    <citation type="submission" date="2024-09" db="EMBL/GenBank/DDBJ databases">
        <title>Description of Labrys sedimenti sp. nov., isolated from a diclofenac-degrading enrichment culture, and genome-based reclassification of Labrys portucalensis as a later heterotypic synonym of Labrys neptuniae.</title>
        <authorList>
            <person name="Tancsics A."/>
            <person name="Csepanyi A."/>
        </authorList>
    </citation>
    <scope>NUCLEOTIDE SEQUENCE [LARGE SCALE GENOMIC DNA]</scope>
    <source>
        <strain evidence="4 5">LMG 23412</strain>
    </source>
</reference>
<feature type="transmembrane region" description="Helical" evidence="1">
    <location>
        <begin position="12"/>
        <end position="32"/>
    </location>
</feature>
<evidence type="ECO:0000313" key="5">
    <source>
        <dbReference type="Proteomes" id="UP001595190"/>
    </source>
</evidence>
<dbReference type="Pfam" id="PF01408">
    <property type="entry name" value="GFO_IDH_MocA"/>
    <property type="match status" value="1"/>
</dbReference>